<accession>A0ABR9YE49</accession>
<dbReference type="Proteomes" id="UP000630952">
    <property type="component" value="Unassembled WGS sequence"/>
</dbReference>
<proteinExistence type="predicted"/>
<dbReference type="PIRSF" id="PIRSF012641">
    <property type="entry name" value="UCP012641"/>
    <property type="match status" value="1"/>
</dbReference>
<dbReference type="RefSeq" id="WP_194255326.1">
    <property type="nucleotide sequence ID" value="NZ_JABCQO010000006.1"/>
</dbReference>
<organism evidence="2 3">
    <name type="scientific">Gluconobacter cerevisiae</name>
    <dbReference type="NCBI Taxonomy" id="1379734"/>
    <lineage>
        <taxon>Bacteria</taxon>
        <taxon>Pseudomonadati</taxon>
        <taxon>Pseudomonadota</taxon>
        <taxon>Alphaproteobacteria</taxon>
        <taxon>Acetobacterales</taxon>
        <taxon>Acetobacteraceae</taxon>
        <taxon>Gluconobacter</taxon>
    </lineage>
</organism>
<dbReference type="Pfam" id="PF15887">
    <property type="entry name" value="Peptidase_Mx"/>
    <property type="match status" value="1"/>
</dbReference>
<name>A0ABR9YE49_9PROT</name>
<dbReference type="Gene3D" id="3.40.390.70">
    <property type="match status" value="1"/>
</dbReference>
<dbReference type="InterPro" id="IPR031321">
    <property type="entry name" value="UCP012641"/>
</dbReference>
<dbReference type="Pfam" id="PF10005">
    <property type="entry name" value="Zn_ribbon_DZR_6"/>
    <property type="match status" value="1"/>
</dbReference>
<sequence length="358" mass="41476">MKLFECQSCGQILFFENTVCENCRRSVGYLPEQSLLTALDPAGERLWDPLEPSARHKRLLYCSNHDYDVCNWLTKPAPHSDRPFCFACRFNRTIPNLDISGNLERWRKIEVAKHRLFYTLLRLRLPIRDRRQDPENGLVFDFLDDAPDGSSSVMTGHSNGVITIAMREADDATRERMRIEMGEYYRTLLGHFRHEIGHYYWNLLVRDAGRLEECRAVFGDDCADYQQALQVYYDSPPPPKWQDNHVSVYATSHPWEDFAETWAHYLHIVSTLETACAFGVSVNPRLERIGHTSGRTLEDPYTQASFEDIMQAWLPLTYAVNSLNRSMGLADFYPFVLTAGVMHKLAFIHRLIRESQSV</sequence>
<reference evidence="2 3" key="2">
    <citation type="submission" date="2020-11" db="EMBL/GenBank/DDBJ databases">
        <title>Description of novel Gluconobacter species.</title>
        <authorList>
            <person name="Cleenwerck I."/>
            <person name="Cnockaert M."/>
            <person name="Borremans W."/>
            <person name="Wieme A.D."/>
            <person name="De Vuyst L."/>
            <person name="Vandamme P."/>
        </authorList>
    </citation>
    <scope>NUCLEOTIDE SEQUENCE [LARGE SCALE GENOMIC DNA]</scope>
    <source>
        <strain evidence="2 3">LMG 27748</strain>
    </source>
</reference>
<evidence type="ECO:0000313" key="3">
    <source>
        <dbReference type="Proteomes" id="UP000630952"/>
    </source>
</evidence>
<evidence type="ECO:0000313" key="2">
    <source>
        <dbReference type="EMBL" id="MBF0876945.1"/>
    </source>
</evidence>
<dbReference type="EMBL" id="JABCQO010000006">
    <property type="protein sequence ID" value="MBF0876945.1"/>
    <property type="molecule type" value="Genomic_DNA"/>
</dbReference>
<comment type="caution">
    <text evidence="2">The sequence shown here is derived from an EMBL/GenBank/DDBJ whole genome shotgun (WGS) entry which is preliminary data.</text>
</comment>
<feature type="domain" description="Zinc-ribbon" evidence="1">
    <location>
        <begin position="3"/>
        <end position="98"/>
    </location>
</feature>
<keyword evidence="3" id="KW-1185">Reference proteome</keyword>
<protein>
    <submittedName>
        <fullName evidence="2">Zinc-binding peptidase</fullName>
    </submittedName>
</protein>
<gene>
    <name evidence="2" type="ORF">HKD21_08795</name>
</gene>
<evidence type="ECO:0000259" key="1">
    <source>
        <dbReference type="Pfam" id="PF10005"/>
    </source>
</evidence>
<reference evidence="3" key="1">
    <citation type="submission" date="2020-04" db="EMBL/GenBank/DDBJ databases">
        <title>Description of novel Gluconacetobacter.</title>
        <authorList>
            <person name="Sombolestani A."/>
        </authorList>
    </citation>
    <scope>NUCLEOTIDE SEQUENCE [LARGE SCALE GENOMIC DNA]</scope>
    <source>
        <strain evidence="3">LMG 27748</strain>
    </source>
</reference>
<dbReference type="InterPro" id="IPR011201">
    <property type="entry name" value="Zinc-ribbon_6_bact"/>
</dbReference>